<dbReference type="GO" id="GO:0006629">
    <property type="term" value="P:lipid metabolic process"/>
    <property type="evidence" value="ECO:0007669"/>
    <property type="project" value="InterPro"/>
</dbReference>
<dbReference type="EMBL" id="PXYL01000001">
    <property type="protein sequence ID" value="PSJ63851.1"/>
    <property type="molecule type" value="Genomic_DNA"/>
</dbReference>
<evidence type="ECO:0000256" key="1">
    <source>
        <dbReference type="SAM" id="Phobius"/>
    </source>
</evidence>
<feature type="transmembrane region" description="Helical" evidence="1">
    <location>
        <begin position="43"/>
        <end position="60"/>
    </location>
</feature>
<dbReference type="Pfam" id="PF00487">
    <property type="entry name" value="FA_desaturase"/>
    <property type="match status" value="1"/>
</dbReference>
<dbReference type="AlphaFoldDB" id="A0A2P7SN61"/>
<organism evidence="3 4">
    <name type="scientific">Pseudaminobacter soli</name>
    <name type="common">ex Li et al. 2025</name>
    <dbReference type="NCBI Taxonomy" id="1295366"/>
    <lineage>
        <taxon>Bacteria</taxon>
        <taxon>Pseudomonadati</taxon>
        <taxon>Pseudomonadota</taxon>
        <taxon>Alphaproteobacteria</taxon>
        <taxon>Hyphomicrobiales</taxon>
        <taxon>Phyllobacteriaceae</taxon>
        <taxon>Pseudaminobacter</taxon>
    </lineage>
</organism>
<name>A0A2P7SN61_9HYPH</name>
<comment type="caution">
    <text evidence="3">The sequence shown here is derived from an EMBL/GenBank/DDBJ whole genome shotgun (WGS) entry which is preliminary data.</text>
</comment>
<accession>A0A2P7SN61</accession>
<protein>
    <submittedName>
        <fullName evidence="3">Fatty acid desaturase</fullName>
    </submittedName>
</protein>
<reference evidence="3 4" key="1">
    <citation type="submission" date="2018-03" db="EMBL/GenBank/DDBJ databases">
        <title>The draft genome of Mesorhizobium soli JCM 19897.</title>
        <authorList>
            <person name="Li L."/>
            <person name="Liu L."/>
            <person name="Liang L."/>
            <person name="Wang T."/>
            <person name="Zhang X."/>
        </authorList>
    </citation>
    <scope>NUCLEOTIDE SEQUENCE [LARGE SCALE GENOMIC DNA]</scope>
    <source>
        <strain evidence="3 4">JCM 19897</strain>
    </source>
</reference>
<gene>
    <name evidence="3" type="ORF">C7I85_01630</name>
</gene>
<keyword evidence="1" id="KW-0472">Membrane</keyword>
<evidence type="ECO:0000259" key="2">
    <source>
        <dbReference type="Pfam" id="PF00487"/>
    </source>
</evidence>
<feature type="transmembrane region" description="Helical" evidence="1">
    <location>
        <begin position="172"/>
        <end position="191"/>
    </location>
</feature>
<feature type="transmembrane region" description="Helical" evidence="1">
    <location>
        <begin position="72"/>
        <end position="89"/>
    </location>
</feature>
<keyword evidence="4" id="KW-1185">Reference proteome</keyword>
<proteinExistence type="predicted"/>
<dbReference type="OrthoDB" id="784276at2"/>
<evidence type="ECO:0000313" key="3">
    <source>
        <dbReference type="EMBL" id="PSJ63851.1"/>
    </source>
</evidence>
<feature type="domain" description="Fatty acid desaturase" evidence="2">
    <location>
        <begin position="38"/>
        <end position="279"/>
    </location>
</feature>
<evidence type="ECO:0000313" key="4">
    <source>
        <dbReference type="Proteomes" id="UP000240653"/>
    </source>
</evidence>
<dbReference type="CDD" id="cd03509">
    <property type="entry name" value="DesA_FADS-like"/>
    <property type="match status" value="1"/>
</dbReference>
<dbReference type="InterPro" id="IPR005804">
    <property type="entry name" value="FA_desaturase_dom"/>
</dbReference>
<keyword evidence="1" id="KW-0812">Transmembrane</keyword>
<keyword evidence="1" id="KW-1133">Transmembrane helix</keyword>
<dbReference type="RefSeq" id="WP_106722202.1">
    <property type="nucleotide sequence ID" value="NZ_PXYL01000001.1"/>
</dbReference>
<sequence length="337" mass="38637">MAYVKDIRRNCAPTIEWPTVALIAATYGSWAGASYFLWPHYPILTLLILGVLLAMQSSLIHEALHGHPTRKAWVNELLVGLPIGLVYPYRRFKTLHLRHHADENLTDPLDDPESYYEAVWKHHTLPRFMKMLLTANNTMVGRFVLNPPLGTIGFLLSDARLILQGDRAVRKAWLLHAIGLAIVIPLVVFVFEIPFWLYVLVPVWLGQSLISVRTFAEHQWSERPDGRTVIIERSPLSILFLNNNLHFVHHHSPTVAWYKLPTLFRERREEWIAMNRGYFFPNYSALLRQFAFRAKEPVVHPALRRAPEAGRAFAPRVRARSVHGLGTAPVPAEPPKE</sequence>
<dbReference type="Proteomes" id="UP000240653">
    <property type="component" value="Unassembled WGS sequence"/>
</dbReference>